<gene>
    <name evidence="10" type="ORF">AsFPU1_3714</name>
</gene>
<evidence type="ECO:0000313" key="11">
    <source>
        <dbReference type="Proteomes" id="UP000287247"/>
    </source>
</evidence>
<dbReference type="PANTHER" id="PTHR33908">
    <property type="entry name" value="MANNOSYLTRANSFERASE YKCB-RELATED"/>
    <property type="match status" value="1"/>
</dbReference>
<dbReference type="PANTHER" id="PTHR33908:SF11">
    <property type="entry name" value="MEMBRANE PROTEIN"/>
    <property type="match status" value="1"/>
</dbReference>
<sequence>MLKFFKIKPPQEIYLLGIILLAFTLRVSFLGTIPNGFFTDEASYSYDSYSILHTLRDQYGKFLPFFFKSANDYREGLYIYLMVPFLKLFGLSVFSARLTSAVIGTLTVLILYYLAQELFNQRVALFAALFLAISPWHIHFSRIAFRTISVPLLFCLSLFIFLKSLKKPNFIPLAGLLFGISIYTYNSARVFVPLFLLGLIIIYKDHLWKHKKQTLWGLILFLLIFIPQLIYHFSDEGGARASAVGILPTLSDIINSYFSYFSSKFLFFQGDPIPRHTVNKMGELYSFEFFTIIIGLITLIKNKVQGRGIIFLWLLLYPIPAALISPSSAVRTCVGPPIFALISAYGLITIIDIFQGNLKLAVKFTISLILVAGLTVFCQRYFVEYPKYHTDVWFAKLGNVINYADKSQSECLVMSDNIHGKYIYIMIPFYTQFPPAEYQKLGVDVVTDKLDMGRWKVLTLNNYKTLDSNCLYVISKNTDEKILQSKGYKQEVIYAPRDINNDLNYELVRISKNN</sequence>
<reference evidence="11" key="1">
    <citation type="submission" date="2017-05" db="EMBL/GenBank/DDBJ databases">
        <title>Physiological properties and genetic analysis related to exopolysaccharide production of fresh-water unicellular cyanobacterium Aphanothece sacrum, Suizenji Nori, that has been cultured as a food source in Japan.</title>
        <authorList>
            <person name="Kanesaki Y."/>
            <person name="Yoshikawa S."/>
            <person name="Ohki K."/>
        </authorList>
    </citation>
    <scope>NUCLEOTIDE SEQUENCE [LARGE SCALE GENOMIC DNA]</scope>
    <source>
        <strain evidence="11">FPU1</strain>
    </source>
</reference>
<feature type="transmembrane region" description="Helical" evidence="8">
    <location>
        <begin position="215"/>
        <end position="233"/>
    </location>
</feature>
<keyword evidence="2" id="KW-1003">Cell membrane</keyword>
<evidence type="ECO:0000256" key="1">
    <source>
        <dbReference type="ARBA" id="ARBA00004651"/>
    </source>
</evidence>
<feature type="domain" description="Glycosyltransferase RgtA/B/C/D-like" evidence="9">
    <location>
        <begin position="80"/>
        <end position="231"/>
    </location>
</feature>
<feature type="transmembrane region" description="Helical" evidence="8">
    <location>
        <begin position="239"/>
        <end position="261"/>
    </location>
</feature>
<protein>
    <submittedName>
        <fullName evidence="10">Glycosyl transferase</fullName>
    </submittedName>
</protein>
<evidence type="ECO:0000259" key="9">
    <source>
        <dbReference type="Pfam" id="PF13231"/>
    </source>
</evidence>
<evidence type="ECO:0000256" key="7">
    <source>
        <dbReference type="ARBA" id="ARBA00023136"/>
    </source>
</evidence>
<keyword evidence="11" id="KW-1185">Reference proteome</keyword>
<dbReference type="OrthoDB" id="974040at2"/>
<dbReference type="GO" id="GO:0005886">
    <property type="term" value="C:plasma membrane"/>
    <property type="evidence" value="ECO:0007669"/>
    <property type="project" value="UniProtKB-SubCell"/>
</dbReference>
<feature type="transmembrane region" description="Helical" evidence="8">
    <location>
        <begin position="306"/>
        <end position="324"/>
    </location>
</feature>
<dbReference type="Proteomes" id="UP000287247">
    <property type="component" value="Unassembled WGS sequence"/>
</dbReference>
<evidence type="ECO:0000313" key="10">
    <source>
        <dbReference type="EMBL" id="GBF82286.1"/>
    </source>
</evidence>
<feature type="transmembrane region" description="Helical" evidence="8">
    <location>
        <begin position="282"/>
        <end position="300"/>
    </location>
</feature>
<evidence type="ECO:0000256" key="3">
    <source>
        <dbReference type="ARBA" id="ARBA00022676"/>
    </source>
</evidence>
<dbReference type="Pfam" id="PF13231">
    <property type="entry name" value="PMT_2"/>
    <property type="match status" value="1"/>
</dbReference>
<feature type="transmembrane region" description="Helical" evidence="8">
    <location>
        <begin position="182"/>
        <end position="203"/>
    </location>
</feature>
<keyword evidence="5 8" id="KW-0812">Transmembrane</keyword>
<accession>A0A401IM15</accession>
<evidence type="ECO:0000256" key="2">
    <source>
        <dbReference type="ARBA" id="ARBA00022475"/>
    </source>
</evidence>
<keyword evidence="4 10" id="KW-0808">Transferase</keyword>
<comment type="caution">
    <text evidence="10">The sequence shown here is derived from an EMBL/GenBank/DDBJ whole genome shotgun (WGS) entry which is preliminary data.</text>
</comment>
<proteinExistence type="predicted"/>
<dbReference type="EMBL" id="BDQK01000016">
    <property type="protein sequence ID" value="GBF82286.1"/>
    <property type="molecule type" value="Genomic_DNA"/>
</dbReference>
<name>A0A401IM15_APHSA</name>
<keyword evidence="3" id="KW-0328">Glycosyltransferase</keyword>
<feature type="transmembrane region" description="Helical" evidence="8">
    <location>
        <begin position="98"/>
        <end position="115"/>
    </location>
</feature>
<organism evidence="10 11">
    <name type="scientific">Aphanothece sacrum FPU1</name>
    <dbReference type="NCBI Taxonomy" id="1920663"/>
    <lineage>
        <taxon>Bacteria</taxon>
        <taxon>Bacillati</taxon>
        <taxon>Cyanobacteriota</taxon>
        <taxon>Cyanophyceae</taxon>
        <taxon>Oscillatoriophycideae</taxon>
        <taxon>Chroococcales</taxon>
        <taxon>Aphanothecaceae</taxon>
        <taxon>Aphanothece</taxon>
    </lineage>
</organism>
<keyword evidence="7 8" id="KW-0472">Membrane</keyword>
<dbReference type="GO" id="GO:0016763">
    <property type="term" value="F:pentosyltransferase activity"/>
    <property type="evidence" value="ECO:0007669"/>
    <property type="project" value="TreeGrafter"/>
</dbReference>
<evidence type="ECO:0000256" key="8">
    <source>
        <dbReference type="SAM" id="Phobius"/>
    </source>
</evidence>
<feature type="transmembrane region" description="Helical" evidence="8">
    <location>
        <begin position="121"/>
        <end position="138"/>
    </location>
</feature>
<evidence type="ECO:0000256" key="5">
    <source>
        <dbReference type="ARBA" id="ARBA00022692"/>
    </source>
</evidence>
<comment type="subcellular location">
    <subcellularLocation>
        <location evidence="1">Cell membrane</location>
        <topology evidence="1">Multi-pass membrane protein</topology>
    </subcellularLocation>
</comment>
<evidence type="ECO:0000256" key="6">
    <source>
        <dbReference type="ARBA" id="ARBA00022989"/>
    </source>
</evidence>
<dbReference type="AlphaFoldDB" id="A0A401IM15"/>
<feature type="transmembrane region" description="Helical" evidence="8">
    <location>
        <begin position="360"/>
        <end position="378"/>
    </location>
</feature>
<evidence type="ECO:0000256" key="4">
    <source>
        <dbReference type="ARBA" id="ARBA00022679"/>
    </source>
</evidence>
<dbReference type="GO" id="GO:0009103">
    <property type="term" value="P:lipopolysaccharide biosynthetic process"/>
    <property type="evidence" value="ECO:0007669"/>
    <property type="project" value="UniProtKB-ARBA"/>
</dbReference>
<dbReference type="InterPro" id="IPR050297">
    <property type="entry name" value="LipidA_mod_glycosyltrf_83"/>
</dbReference>
<dbReference type="InterPro" id="IPR038731">
    <property type="entry name" value="RgtA/B/C-like"/>
</dbReference>
<feature type="transmembrane region" description="Helical" evidence="8">
    <location>
        <begin position="336"/>
        <end position="354"/>
    </location>
</feature>
<keyword evidence="6 8" id="KW-1133">Transmembrane helix</keyword>
<feature type="transmembrane region" description="Helical" evidence="8">
    <location>
        <begin position="143"/>
        <end position="162"/>
    </location>
</feature>
<feature type="transmembrane region" description="Helical" evidence="8">
    <location>
        <begin position="12"/>
        <end position="33"/>
    </location>
</feature>
<dbReference type="RefSeq" id="WP_124972699.1">
    <property type="nucleotide sequence ID" value="NZ_BDQK01000016.1"/>
</dbReference>